<comment type="caution">
    <text evidence="4">The sequence shown here is derived from an EMBL/GenBank/DDBJ whole genome shotgun (WGS) entry which is preliminary data.</text>
</comment>
<dbReference type="InterPro" id="IPR043519">
    <property type="entry name" value="NT_sf"/>
</dbReference>
<accession>A0A849SY32</accession>
<evidence type="ECO:0000313" key="5">
    <source>
        <dbReference type="Proteomes" id="UP000580839"/>
    </source>
</evidence>
<protein>
    <recommendedName>
        <fullName evidence="2">Ribosomal silencing factor RsfS</fullName>
    </recommendedName>
</protein>
<comment type="similarity">
    <text evidence="1 2">Belongs to the Iojap/RsfS family.</text>
</comment>
<dbReference type="GO" id="GO:0090071">
    <property type="term" value="P:negative regulation of ribosome biogenesis"/>
    <property type="evidence" value="ECO:0007669"/>
    <property type="project" value="UniProtKB-UniRule"/>
</dbReference>
<sequence>MRGPARRHLRTSPVRCWRTSVAVRCARHSIERSTTQSTAITESRPAPNVPTRPRPAKRLDSARALAIAVEAARAKKAQDLVALDLRELDGVADLFFICSASSEVQVKAIAEAVEDKLRDAGLKPWHIEGREGRRWVLLDYVDLVVHVFHEQTREYYLLERLWGDARKVELGLDDAD</sequence>
<reference evidence="4 5" key="1">
    <citation type="submission" date="2020-04" db="EMBL/GenBank/DDBJ databases">
        <title>Metagenomic profiling of ammonia- and methane-oxidizing microorganisms in a Dutch drinking water treatment plant.</title>
        <authorList>
            <person name="Poghosyan L."/>
            <person name="Leucker S."/>
        </authorList>
    </citation>
    <scope>NUCLEOTIDE SEQUENCE [LARGE SCALE GENOMIC DNA]</scope>
    <source>
        <strain evidence="4">S-RSF-IL-03</strain>
    </source>
</reference>
<keyword evidence="2" id="KW-0963">Cytoplasm</keyword>
<comment type="function">
    <text evidence="2">Functions as a ribosomal silencing factor. Interacts with ribosomal protein uL14 (rplN), blocking formation of intersubunit bridge B8. Prevents association of the 30S and 50S ribosomal subunits and the formation of functional ribosomes, thus repressing translation.</text>
</comment>
<dbReference type="InterPro" id="IPR004394">
    <property type="entry name" value="Iojap/RsfS/C7orf30"/>
</dbReference>
<dbReference type="Pfam" id="PF02410">
    <property type="entry name" value="RsfS"/>
    <property type="match status" value="1"/>
</dbReference>
<proteinExistence type="inferred from homology"/>
<dbReference type="Gene3D" id="3.30.460.10">
    <property type="entry name" value="Beta Polymerase, domain 2"/>
    <property type="match status" value="1"/>
</dbReference>
<comment type="subcellular location">
    <subcellularLocation>
        <location evidence="2">Cytoplasm</location>
    </subcellularLocation>
</comment>
<keyword evidence="2" id="KW-0678">Repressor</keyword>
<organism evidence="4 5">
    <name type="scientific">Eiseniibacteriota bacterium</name>
    <dbReference type="NCBI Taxonomy" id="2212470"/>
    <lineage>
        <taxon>Bacteria</taxon>
        <taxon>Candidatus Eiseniibacteriota</taxon>
    </lineage>
</organism>
<evidence type="ECO:0000313" key="4">
    <source>
        <dbReference type="EMBL" id="NOT34029.1"/>
    </source>
</evidence>
<feature type="compositionally biased region" description="Polar residues" evidence="3">
    <location>
        <begin position="32"/>
        <end position="41"/>
    </location>
</feature>
<dbReference type="GO" id="GO:0005737">
    <property type="term" value="C:cytoplasm"/>
    <property type="evidence" value="ECO:0007669"/>
    <property type="project" value="UniProtKB-SubCell"/>
</dbReference>
<dbReference type="Proteomes" id="UP000580839">
    <property type="component" value="Unassembled WGS sequence"/>
</dbReference>
<dbReference type="PANTHER" id="PTHR21043">
    <property type="entry name" value="IOJAP SUPERFAMILY ORTHOLOG"/>
    <property type="match status" value="1"/>
</dbReference>
<dbReference type="SUPFAM" id="SSF81301">
    <property type="entry name" value="Nucleotidyltransferase"/>
    <property type="match status" value="1"/>
</dbReference>
<dbReference type="HAMAP" id="MF_01477">
    <property type="entry name" value="Iojap_RsfS"/>
    <property type="match status" value="1"/>
</dbReference>
<feature type="region of interest" description="Disordered" evidence="3">
    <location>
        <begin position="32"/>
        <end position="55"/>
    </location>
</feature>
<dbReference type="PANTHER" id="PTHR21043:SF0">
    <property type="entry name" value="MITOCHONDRIAL ASSEMBLY OF RIBOSOMAL LARGE SUBUNIT PROTEIN 1"/>
    <property type="match status" value="1"/>
</dbReference>
<keyword evidence="2" id="KW-0810">Translation regulation</keyword>
<dbReference type="GO" id="GO:0043023">
    <property type="term" value="F:ribosomal large subunit binding"/>
    <property type="evidence" value="ECO:0007669"/>
    <property type="project" value="TreeGrafter"/>
</dbReference>
<dbReference type="NCBIfam" id="TIGR00090">
    <property type="entry name" value="rsfS_iojap_ybeB"/>
    <property type="match status" value="1"/>
</dbReference>
<dbReference type="GO" id="GO:0017148">
    <property type="term" value="P:negative regulation of translation"/>
    <property type="evidence" value="ECO:0007669"/>
    <property type="project" value="UniProtKB-UniRule"/>
</dbReference>
<comment type="subunit">
    <text evidence="2">Interacts with ribosomal protein uL14 (rplN).</text>
</comment>
<evidence type="ECO:0000256" key="1">
    <source>
        <dbReference type="ARBA" id="ARBA00010574"/>
    </source>
</evidence>
<gene>
    <name evidence="2 4" type="primary">rsfS</name>
    <name evidence="4" type="ORF">HOP12_07655</name>
</gene>
<dbReference type="GO" id="GO:0042256">
    <property type="term" value="P:cytosolic ribosome assembly"/>
    <property type="evidence" value="ECO:0007669"/>
    <property type="project" value="UniProtKB-UniRule"/>
</dbReference>
<name>A0A849SY32_UNCEI</name>
<dbReference type="EMBL" id="JABFRW010000088">
    <property type="protein sequence ID" value="NOT34029.1"/>
    <property type="molecule type" value="Genomic_DNA"/>
</dbReference>
<evidence type="ECO:0000256" key="2">
    <source>
        <dbReference type="HAMAP-Rule" id="MF_01477"/>
    </source>
</evidence>
<dbReference type="AlphaFoldDB" id="A0A849SY32"/>
<evidence type="ECO:0000256" key="3">
    <source>
        <dbReference type="SAM" id="MobiDB-lite"/>
    </source>
</evidence>